<keyword evidence="6" id="KW-1185">Reference proteome</keyword>
<keyword evidence="3" id="KW-0786">Thiamine pyrophosphate</keyword>
<comment type="similarity">
    <text evidence="2">Belongs to the transketolase family.</text>
</comment>
<dbReference type="EMBL" id="JAGFNZ010000002">
    <property type="protein sequence ID" value="MBW7572057.1"/>
    <property type="molecule type" value="Genomic_DNA"/>
</dbReference>
<dbReference type="PANTHER" id="PTHR47514">
    <property type="entry name" value="TRANSKETOLASE N-TERMINAL SECTION-RELATED"/>
    <property type="match status" value="1"/>
</dbReference>
<gene>
    <name evidence="5" type="ORF">J5W02_04465</name>
</gene>
<proteinExistence type="inferred from homology"/>
<reference evidence="5 6" key="1">
    <citation type="submission" date="2021-03" db="EMBL/GenBank/DDBJ databases">
        <title>Caproiciproducens sp. nov. isolated from feces of cow.</title>
        <authorList>
            <person name="Choi J.-Y."/>
        </authorList>
    </citation>
    <scope>NUCLEOTIDE SEQUENCE [LARGE SCALE GENOMIC DNA]</scope>
    <source>
        <strain evidence="5 6">AGMB10547</strain>
    </source>
</reference>
<organism evidence="5 6">
    <name type="scientific">Caproiciproducens faecalis</name>
    <dbReference type="NCBI Taxonomy" id="2820301"/>
    <lineage>
        <taxon>Bacteria</taxon>
        <taxon>Bacillati</taxon>
        <taxon>Bacillota</taxon>
        <taxon>Clostridia</taxon>
        <taxon>Eubacteriales</taxon>
        <taxon>Acutalibacteraceae</taxon>
        <taxon>Caproiciproducens</taxon>
    </lineage>
</organism>
<feature type="domain" description="Transketolase N-terminal" evidence="4">
    <location>
        <begin position="28"/>
        <end position="268"/>
    </location>
</feature>
<dbReference type="Proteomes" id="UP000719942">
    <property type="component" value="Unassembled WGS sequence"/>
</dbReference>
<dbReference type="InterPro" id="IPR005474">
    <property type="entry name" value="Transketolase_N"/>
</dbReference>
<name>A0ABS7DLW7_9FIRM</name>
<comment type="caution">
    <text evidence="5">The sequence shown here is derived from an EMBL/GenBank/DDBJ whole genome shotgun (WGS) entry which is preliminary data.</text>
</comment>
<evidence type="ECO:0000256" key="1">
    <source>
        <dbReference type="ARBA" id="ARBA00001964"/>
    </source>
</evidence>
<evidence type="ECO:0000256" key="2">
    <source>
        <dbReference type="ARBA" id="ARBA00007131"/>
    </source>
</evidence>
<dbReference type="RefSeq" id="WP_219964483.1">
    <property type="nucleotide sequence ID" value="NZ_JAGFNZ010000002.1"/>
</dbReference>
<protein>
    <submittedName>
        <fullName evidence="5">Transketolase</fullName>
    </submittedName>
</protein>
<evidence type="ECO:0000313" key="5">
    <source>
        <dbReference type="EMBL" id="MBW7572057.1"/>
    </source>
</evidence>
<dbReference type="Pfam" id="PF00456">
    <property type="entry name" value="Transketolase_N"/>
    <property type="match status" value="1"/>
</dbReference>
<sequence>MTNQDTVKKIKKLAINIRRDVVNMIGGEGHVGHLGGSCSSADIVAALYGHKMKFDPKNPQWEGRDKFIYSKGHAAIAQYAALAETGYFPVEELSTCKKLGSRLQGHPDRCKTPGIEAGTGSLGQGLSIANGMALAMRLDKKDNKVYCIMGDGEMDEGQIWEAAMAAASFKIDNIVGIIDKNCLQATGACADRFNTDPLSEKWKSFGWHVIEIDGHNVEQILAAFDEADTVKGMPTVIIAHTIKGKGISFAENVVGFHNGSLTKEQYETALKELDSQFAAL</sequence>
<dbReference type="Gene3D" id="3.40.50.970">
    <property type="match status" value="1"/>
</dbReference>
<evidence type="ECO:0000259" key="4">
    <source>
        <dbReference type="Pfam" id="PF00456"/>
    </source>
</evidence>
<dbReference type="SUPFAM" id="SSF52518">
    <property type="entry name" value="Thiamin diphosphate-binding fold (THDP-binding)"/>
    <property type="match status" value="1"/>
</dbReference>
<evidence type="ECO:0000313" key="6">
    <source>
        <dbReference type="Proteomes" id="UP000719942"/>
    </source>
</evidence>
<evidence type="ECO:0000256" key="3">
    <source>
        <dbReference type="ARBA" id="ARBA00023052"/>
    </source>
</evidence>
<comment type="cofactor">
    <cofactor evidence="1">
        <name>thiamine diphosphate</name>
        <dbReference type="ChEBI" id="CHEBI:58937"/>
    </cofactor>
</comment>
<accession>A0ABS7DLW7</accession>
<dbReference type="CDD" id="cd02012">
    <property type="entry name" value="TPP_TK"/>
    <property type="match status" value="1"/>
</dbReference>
<dbReference type="PANTHER" id="PTHR47514:SF1">
    <property type="entry name" value="TRANSKETOLASE N-TERMINAL SECTION-RELATED"/>
    <property type="match status" value="1"/>
</dbReference>
<dbReference type="InterPro" id="IPR029061">
    <property type="entry name" value="THDP-binding"/>
</dbReference>